<proteinExistence type="predicted"/>
<reference evidence="2" key="1">
    <citation type="submission" date="2018-02" db="EMBL/GenBank/DDBJ databases">
        <title>Rhizophora mucronata_Transcriptome.</title>
        <authorList>
            <person name="Meera S.P."/>
            <person name="Sreeshan A."/>
            <person name="Augustine A."/>
        </authorList>
    </citation>
    <scope>NUCLEOTIDE SEQUENCE</scope>
    <source>
        <tissue evidence="2">Leaf</tissue>
    </source>
</reference>
<accession>A0A2P2L3I3</accession>
<evidence type="ECO:0000256" key="1">
    <source>
        <dbReference type="SAM" id="MobiDB-lite"/>
    </source>
</evidence>
<name>A0A2P2L3I3_RHIMU</name>
<evidence type="ECO:0000313" key="2">
    <source>
        <dbReference type="EMBL" id="MBX12520.1"/>
    </source>
</evidence>
<protein>
    <submittedName>
        <fullName evidence="2">Uncharacterized protein</fullName>
    </submittedName>
</protein>
<feature type="compositionally biased region" description="Polar residues" evidence="1">
    <location>
        <begin position="9"/>
        <end position="20"/>
    </location>
</feature>
<dbReference type="EMBL" id="GGEC01032036">
    <property type="protein sequence ID" value="MBX12520.1"/>
    <property type="molecule type" value="Transcribed_RNA"/>
</dbReference>
<dbReference type="AlphaFoldDB" id="A0A2P2L3I3"/>
<organism evidence="2">
    <name type="scientific">Rhizophora mucronata</name>
    <name type="common">Asiatic mangrove</name>
    <dbReference type="NCBI Taxonomy" id="61149"/>
    <lineage>
        <taxon>Eukaryota</taxon>
        <taxon>Viridiplantae</taxon>
        <taxon>Streptophyta</taxon>
        <taxon>Embryophyta</taxon>
        <taxon>Tracheophyta</taxon>
        <taxon>Spermatophyta</taxon>
        <taxon>Magnoliopsida</taxon>
        <taxon>eudicotyledons</taxon>
        <taxon>Gunneridae</taxon>
        <taxon>Pentapetalae</taxon>
        <taxon>rosids</taxon>
        <taxon>fabids</taxon>
        <taxon>Malpighiales</taxon>
        <taxon>Rhizophoraceae</taxon>
        <taxon>Rhizophora</taxon>
    </lineage>
</organism>
<sequence>MLHKHSFPLFSQQPNTHLNQ</sequence>
<feature type="region of interest" description="Disordered" evidence="1">
    <location>
        <begin position="1"/>
        <end position="20"/>
    </location>
</feature>